<name>A0A0J0XFI9_9TREE</name>
<gene>
    <name evidence="2" type="ORF">CC85DRAFT_313658</name>
</gene>
<protein>
    <submittedName>
        <fullName evidence="2">Uncharacterized protein</fullName>
    </submittedName>
</protein>
<dbReference type="AlphaFoldDB" id="A0A0J0XFI9"/>
<organism evidence="2 3">
    <name type="scientific">Cutaneotrichosporon oleaginosum</name>
    <dbReference type="NCBI Taxonomy" id="879819"/>
    <lineage>
        <taxon>Eukaryota</taxon>
        <taxon>Fungi</taxon>
        <taxon>Dikarya</taxon>
        <taxon>Basidiomycota</taxon>
        <taxon>Agaricomycotina</taxon>
        <taxon>Tremellomycetes</taxon>
        <taxon>Trichosporonales</taxon>
        <taxon>Trichosporonaceae</taxon>
        <taxon>Cutaneotrichosporon</taxon>
    </lineage>
</organism>
<accession>A0A0J0XFI9</accession>
<reference evidence="2 3" key="1">
    <citation type="submission" date="2015-03" db="EMBL/GenBank/DDBJ databases">
        <title>Genomics and transcriptomics of the oil-accumulating basidiomycete yeast T. oleaginosus allow insights into substrate utilization and the diverse evolutionary trajectories of mating systems in fungi.</title>
        <authorList>
            <consortium name="DOE Joint Genome Institute"/>
            <person name="Kourist R."/>
            <person name="Kracht O."/>
            <person name="Bracharz F."/>
            <person name="Lipzen A."/>
            <person name="Nolan M."/>
            <person name="Ohm R."/>
            <person name="Grigoriev I."/>
            <person name="Sun S."/>
            <person name="Heitman J."/>
            <person name="Bruck T."/>
            <person name="Nowrousian M."/>
        </authorList>
    </citation>
    <scope>NUCLEOTIDE SEQUENCE [LARGE SCALE GENOMIC DNA]</scope>
    <source>
        <strain evidence="2 3">IBC0246</strain>
    </source>
</reference>
<dbReference type="EMBL" id="KQ087248">
    <property type="protein sequence ID" value="KLT39818.1"/>
    <property type="molecule type" value="Genomic_DNA"/>
</dbReference>
<dbReference type="GeneID" id="28986681"/>
<sequence>MTIPPYNHVSSHTGRRYRALDSHSLRLHCSRVNLQLHEEEVTRRLLFVLAQYGQIRYISVLMRSDVHRDRYSPATHPSTANSSPDTGTMPVSTMALDAYVVFVNQTDAVKAFCMPQADREILGPVKIWSEDAQKIIISRLEPNFVFVTPEGGWIKVPVNELSIYQSSIHLALALRMTAPLRFLLSEVQTFVRHGPIQIRDAASLWALPNDRHGCSPPCVNSFDYLPSNVHIRHHTAASEPASPIAPERLPRSRLVTGSRYTRAGSSVRWRSPSPKFTKTPRDRSRSPPAARSACSRAEWTPIDNHKSSSLYPYVWPSASPQ</sequence>
<evidence type="ECO:0000256" key="1">
    <source>
        <dbReference type="SAM" id="MobiDB-lite"/>
    </source>
</evidence>
<proteinExistence type="predicted"/>
<evidence type="ECO:0000313" key="2">
    <source>
        <dbReference type="EMBL" id="KLT39818.1"/>
    </source>
</evidence>
<dbReference type="Proteomes" id="UP000053611">
    <property type="component" value="Unassembled WGS sequence"/>
</dbReference>
<feature type="compositionally biased region" description="Low complexity" evidence="1">
    <location>
        <begin position="286"/>
        <end position="297"/>
    </location>
</feature>
<evidence type="ECO:0000313" key="3">
    <source>
        <dbReference type="Proteomes" id="UP000053611"/>
    </source>
</evidence>
<dbReference type="RefSeq" id="XP_018276309.1">
    <property type="nucleotide sequence ID" value="XM_018426078.1"/>
</dbReference>
<keyword evidence="3" id="KW-1185">Reference proteome</keyword>
<feature type="region of interest" description="Disordered" evidence="1">
    <location>
        <begin position="260"/>
        <end position="298"/>
    </location>
</feature>